<dbReference type="KEGG" id="tped:TPE_2694"/>
<evidence type="ECO:0000313" key="2">
    <source>
        <dbReference type="Proteomes" id="UP000015620"/>
    </source>
</evidence>
<dbReference type="AlphaFoldDB" id="S6A592"/>
<protein>
    <submittedName>
        <fullName evidence="1">Uncharacterized protein</fullName>
    </submittedName>
</protein>
<name>S6A592_9SPIR</name>
<evidence type="ECO:0000313" key="1">
    <source>
        <dbReference type="EMBL" id="AGT45166.1"/>
    </source>
</evidence>
<accession>S6A592</accession>
<dbReference type="PATRIC" id="fig|1291379.3.peg.2667"/>
<dbReference type="HOGENOM" id="CLU_3349927_0_0_12"/>
<dbReference type="Proteomes" id="UP000015620">
    <property type="component" value="Chromosome"/>
</dbReference>
<gene>
    <name evidence="1" type="ORF">TPE_2694</name>
</gene>
<dbReference type="EMBL" id="CP004120">
    <property type="protein sequence ID" value="AGT45166.1"/>
    <property type="molecule type" value="Genomic_DNA"/>
</dbReference>
<proteinExistence type="predicted"/>
<organism evidence="1 2">
    <name type="scientific">Treponema pedis str. T A4</name>
    <dbReference type="NCBI Taxonomy" id="1291379"/>
    <lineage>
        <taxon>Bacteria</taxon>
        <taxon>Pseudomonadati</taxon>
        <taxon>Spirochaetota</taxon>
        <taxon>Spirochaetia</taxon>
        <taxon>Spirochaetales</taxon>
        <taxon>Treponemataceae</taxon>
        <taxon>Treponema</taxon>
    </lineage>
</organism>
<sequence>MKAYFRQCRWHCLKTLPEFVKQTRIIVYTFSASLTKV</sequence>
<keyword evidence="2" id="KW-1185">Reference proteome</keyword>
<dbReference type="STRING" id="1291379.TPE_2694"/>
<reference evidence="1 2" key="1">
    <citation type="journal article" date="2013" name="PLoS ONE">
        <title>Genome-Wide Relatedness of Treponema pedis, from Gingiva and Necrotic Skin Lesions of Pigs, with the Human Oral Pathogen Treponema denticola.</title>
        <authorList>
            <person name="Svartstrom O."/>
            <person name="Mushtaq M."/>
            <person name="Pringle M."/>
            <person name="Segerman B."/>
        </authorList>
    </citation>
    <scope>NUCLEOTIDE SEQUENCE [LARGE SCALE GENOMIC DNA]</scope>
    <source>
        <strain evidence="1">T A4</strain>
    </source>
</reference>